<evidence type="ECO:0000313" key="1">
    <source>
        <dbReference type="EMBL" id="RNA35976.1"/>
    </source>
</evidence>
<organism evidence="1 2">
    <name type="scientific">Brachionus plicatilis</name>
    <name type="common">Marine rotifer</name>
    <name type="synonym">Brachionus muelleri</name>
    <dbReference type="NCBI Taxonomy" id="10195"/>
    <lineage>
        <taxon>Eukaryota</taxon>
        <taxon>Metazoa</taxon>
        <taxon>Spiralia</taxon>
        <taxon>Gnathifera</taxon>
        <taxon>Rotifera</taxon>
        <taxon>Eurotatoria</taxon>
        <taxon>Monogononta</taxon>
        <taxon>Pseudotrocha</taxon>
        <taxon>Ploima</taxon>
        <taxon>Brachionidae</taxon>
        <taxon>Brachionus</taxon>
    </lineage>
</organism>
<keyword evidence="2" id="KW-1185">Reference proteome</keyword>
<sequence>MVMHIGKIFYNSDFDNFLELILSYENYRKGDIYLFQLNQIRCLRDKTKNKCLNGSNPLIS</sequence>
<proteinExistence type="predicted"/>
<comment type="caution">
    <text evidence="1">The sequence shown here is derived from an EMBL/GenBank/DDBJ whole genome shotgun (WGS) entry which is preliminary data.</text>
</comment>
<accession>A0A3M7SJN7</accession>
<dbReference type="AlphaFoldDB" id="A0A3M7SJN7"/>
<evidence type="ECO:0000313" key="2">
    <source>
        <dbReference type="Proteomes" id="UP000276133"/>
    </source>
</evidence>
<gene>
    <name evidence="1" type="ORF">BpHYR1_045161</name>
</gene>
<dbReference type="EMBL" id="REGN01001265">
    <property type="protein sequence ID" value="RNA35976.1"/>
    <property type="molecule type" value="Genomic_DNA"/>
</dbReference>
<reference evidence="1 2" key="1">
    <citation type="journal article" date="2018" name="Sci. Rep.">
        <title>Genomic signatures of local adaptation to the degree of environmental predictability in rotifers.</title>
        <authorList>
            <person name="Franch-Gras L."/>
            <person name="Hahn C."/>
            <person name="Garcia-Roger E.M."/>
            <person name="Carmona M.J."/>
            <person name="Serra M."/>
            <person name="Gomez A."/>
        </authorList>
    </citation>
    <scope>NUCLEOTIDE SEQUENCE [LARGE SCALE GENOMIC DNA]</scope>
    <source>
        <strain evidence="1">HYR1</strain>
    </source>
</reference>
<name>A0A3M7SJN7_BRAPC</name>
<dbReference type="Proteomes" id="UP000276133">
    <property type="component" value="Unassembled WGS sequence"/>
</dbReference>
<protein>
    <submittedName>
        <fullName evidence="1">Uncharacterized protein</fullName>
    </submittedName>
</protein>